<evidence type="ECO:0000313" key="3">
    <source>
        <dbReference type="EMBL" id="WKA08838.1"/>
    </source>
</evidence>
<keyword evidence="4" id="KW-1185">Reference proteome</keyword>
<dbReference type="InterPro" id="IPR013126">
    <property type="entry name" value="Hsp_70_fam"/>
</dbReference>
<organism evidence="3 4">
    <name type="scientific">Vitis vinifera</name>
    <name type="common">Grape</name>
    <dbReference type="NCBI Taxonomy" id="29760"/>
    <lineage>
        <taxon>Eukaryota</taxon>
        <taxon>Viridiplantae</taxon>
        <taxon>Streptophyta</taxon>
        <taxon>Embryophyta</taxon>
        <taxon>Tracheophyta</taxon>
        <taxon>Spermatophyta</taxon>
        <taxon>Magnoliopsida</taxon>
        <taxon>eudicotyledons</taxon>
        <taxon>Gunneridae</taxon>
        <taxon>Pentapetalae</taxon>
        <taxon>rosids</taxon>
        <taxon>Vitales</taxon>
        <taxon>Vitaceae</taxon>
        <taxon>Viteae</taxon>
        <taxon>Vitis</taxon>
    </lineage>
</organism>
<keyword evidence="2" id="KW-0067">ATP-binding</keyword>
<keyword evidence="1" id="KW-0547">Nucleotide-binding</keyword>
<dbReference type="InterPro" id="IPR043129">
    <property type="entry name" value="ATPase_NBD"/>
</dbReference>
<name>A0ABY9DM72_VITVI</name>
<proteinExistence type="predicted"/>
<protein>
    <submittedName>
        <fullName evidence="3">Uncharacterized protein</fullName>
    </submittedName>
</protein>
<dbReference type="SUPFAM" id="SSF53067">
    <property type="entry name" value="Actin-like ATPase domain"/>
    <property type="match status" value="1"/>
</dbReference>
<sequence length="119" mass="13122">MRVTYIFGAKLLQIITLVGFEELNMNFFRKCMELVEKRVRNAKMGKNTIHDVVLVGRSTRIPKNGAAIQAAILSSEGNGKARDSLSICFGHLKELSAIPVDSSAISGSPRSTHHNTSHW</sequence>
<evidence type="ECO:0000256" key="1">
    <source>
        <dbReference type="ARBA" id="ARBA00022741"/>
    </source>
</evidence>
<dbReference type="Proteomes" id="UP001227230">
    <property type="component" value="Chromosome 17"/>
</dbReference>
<accession>A0ABY9DM72</accession>
<evidence type="ECO:0000256" key="2">
    <source>
        <dbReference type="ARBA" id="ARBA00022840"/>
    </source>
</evidence>
<dbReference type="PANTHER" id="PTHR19375">
    <property type="entry name" value="HEAT SHOCK PROTEIN 70KDA"/>
    <property type="match status" value="1"/>
</dbReference>
<dbReference type="Pfam" id="PF00012">
    <property type="entry name" value="HSP70"/>
    <property type="match status" value="1"/>
</dbReference>
<gene>
    <name evidence="3" type="ORF">VitviT2T_026523</name>
</gene>
<dbReference type="EMBL" id="CP126664">
    <property type="protein sequence ID" value="WKA08838.1"/>
    <property type="molecule type" value="Genomic_DNA"/>
</dbReference>
<dbReference type="Gene3D" id="3.30.420.40">
    <property type="match status" value="1"/>
</dbReference>
<reference evidence="3 4" key="1">
    <citation type="journal article" date="2023" name="Hortic Res">
        <title>The complete reference genome for grapevine (Vitis vinifera L.) genetics and breeding.</title>
        <authorList>
            <person name="Shi X."/>
            <person name="Cao S."/>
            <person name="Wang X."/>
            <person name="Huang S."/>
            <person name="Wang Y."/>
            <person name="Liu Z."/>
            <person name="Liu W."/>
            <person name="Leng X."/>
            <person name="Peng Y."/>
            <person name="Wang N."/>
            <person name="Wang Y."/>
            <person name="Ma Z."/>
            <person name="Xu X."/>
            <person name="Zhang F."/>
            <person name="Xue H."/>
            <person name="Zhong H."/>
            <person name="Wang Y."/>
            <person name="Zhang K."/>
            <person name="Velt A."/>
            <person name="Avia K."/>
            <person name="Holtgrawe D."/>
            <person name="Grimplet J."/>
            <person name="Matus J.T."/>
            <person name="Ware D."/>
            <person name="Wu X."/>
            <person name="Wang H."/>
            <person name="Liu C."/>
            <person name="Fang Y."/>
            <person name="Rustenholz C."/>
            <person name="Cheng Z."/>
            <person name="Xiao H."/>
            <person name="Zhou Y."/>
        </authorList>
    </citation>
    <scope>NUCLEOTIDE SEQUENCE [LARGE SCALE GENOMIC DNA]</scope>
    <source>
        <strain evidence="4">cv. Pinot noir / PN40024</strain>
        <tissue evidence="3">Leaf</tissue>
    </source>
</reference>
<evidence type="ECO:0000313" key="4">
    <source>
        <dbReference type="Proteomes" id="UP001227230"/>
    </source>
</evidence>